<dbReference type="AlphaFoldDB" id="A0A8A1LCU5"/>
<proteinExistence type="predicted"/>
<accession>A0A8A1LCU5</accession>
<dbReference type="Proteomes" id="UP000663419">
    <property type="component" value="Chromosome 1"/>
</dbReference>
<protein>
    <submittedName>
        <fullName evidence="1">Uncharacterized protein</fullName>
    </submittedName>
</protein>
<name>A0A8A1LCU5_AJEC8</name>
<dbReference type="VEuPathDB" id="FungiDB:I7I53_09985"/>
<sequence length="69" mass="7649">MQGTRSGGILTPARDPDLKEIVPKSVLYNLPLPPFPKGRHRRAVETLCEGHIDSLALNRISGPSIYRKN</sequence>
<evidence type="ECO:0000313" key="1">
    <source>
        <dbReference type="EMBL" id="QSS49587.1"/>
    </source>
</evidence>
<organism evidence="1 2">
    <name type="scientific">Ajellomyces capsulatus (strain H88)</name>
    <name type="common">Darling's disease fungus</name>
    <name type="synonym">Histoplasma capsulatum</name>
    <dbReference type="NCBI Taxonomy" id="544711"/>
    <lineage>
        <taxon>Eukaryota</taxon>
        <taxon>Fungi</taxon>
        <taxon>Dikarya</taxon>
        <taxon>Ascomycota</taxon>
        <taxon>Pezizomycotina</taxon>
        <taxon>Eurotiomycetes</taxon>
        <taxon>Eurotiomycetidae</taxon>
        <taxon>Onygenales</taxon>
        <taxon>Ajellomycetaceae</taxon>
        <taxon>Histoplasma</taxon>
    </lineage>
</organism>
<evidence type="ECO:0000313" key="2">
    <source>
        <dbReference type="Proteomes" id="UP000663419"/>
    </source>
</evidence>
<gene>
    <name evidence="1" type="ORF">I7I53_09985</name>
</gene>
<dbReference type="EMBL" id="CP069102">
    <property type="protein sequence ID" value="QSS49587.1"/>
    <property type="molecule type" value="Genomic_DNA"/>
</dbReference>
<reference evidence="1" key="1">
    <citation type="submission" date="2021-01" db="EMBL/GenBank/DDBJ databases">
        <title>Chromosome-level genome assembly of a human fungal pathogen reveals clustering of transcriptionally co-regulated genes.</title>
        <authorList>
            <person name="Voorhies M."/>
            <person name="Cohen S."/>
            <person name="Shea T.P."/>
            <person name="Petrus S."/>
            <person name="Munoz J.F."/>
            <person name="Poplawski S."/>
            <person name="Goldman W.E."/>
            <person name="Michael T."/>
            <person name="Cuomo C.A."/>
            <person name="Sil A."/>
            <person name="Beyhan S."/>
        </authorList>
    </citation>
    <scope>NUCLEOTIDE SEQUENCE</scope>
    <source>
        <strain evidence="1">H88</strain>
    </source>
</reference>